<gene>
    <name evidence="7" type="ORF">DF200_08865</name>
</gene>
<feature type="region of interest" description="Disordered" evidence="5">
    <location>
        <begin position="1"/>
        <end position="29"/>
    </location>
</feature>
<evidence type="ECO:0000256" key="2">
    <source>
        <dbReference type="ARBA" id="ARBA00023125"/>
    </source>
</evidence>
<dbReference type="InterPro" id="IPR009057">
    <property type="entry name" value="Homeodomain-like_sf"/>
</dbReference>
<dbReference type="PROSITE" id="PS50977">
    <property type="entry name" value="HTH_TETR_2"/>
    <property type="match status" value="1"/>
</dbReference>
<keyword evidence="1" id="KW-0805">Transcription regulation</keyword>
<keyword evidence="3" id="KW-0804">Transcription</keyword>
<dbReference type="PANTHER" id="PTHR30055:SF234">
    <property type="entry name" value="HTH-TYPE TRANSCRIPTIONAL REGULATOR BETI"/>
    <property type="match status" value="1"/>
</dbReference>
<dbReference type="AlphaFoldDB" id="A0A2U2MQT2"/>
<feature type="domain" description="HTH tetR-type" evidence="6">
    <location>
        <begin position="28"/>
        <end position="88"/>
    </location>
</feature>
<protein>
    <recommendedName>
        <fullName evidence="6">HTH tetR-type domain-containing protein</fullName>
    </recommendedName>
</protein>
<dbReference type="PANTHER" id="PTHR30055">
    <property type="entry name" value="HTH-TYPE TRANSCRIPTIONAL REGULATOR RUTR"/>
    <property type="match status" value="1"/>
</dbReference>
<dbReference type="Proteomes" id="UP000245753">
    <property type="component" value="Unassembled WGS sequence"/>
</dbReference>
<evidence type="ECO:0000256" key="1">
    <source>
        <dbReference type="ARBA" id="ARBA00023015"/>
    </source>
</evidence>
<dbReference type="Pfam" id="PF00440">
    <property type="entry name" value="TetR_N"/>
    <property type="match status" value="1"/>
</dbReference>
<name>A0A2U2MQT2_9BIFI</name>
<evidence type="ECO:0000256" key="4">
    <source>
        <dbReference type="PROSITE-ProRule" id="PRU00335"/>
    </source>
</evidence>
<evidence type="ECO:0000256" key="5">
    <source>
        <dbReference type="SAM" id="MobiDB-lite"/>
    </source>
</evidence>
<evidence type="ECO:0000259" key="6">
    <source>
        <dbReference type="PROSITE" id="PS50977"/>
    </source>
</evidence>
<dbReference type="SUPFAM" id="SSF46689">
    <property type="entry name" value="Homeodomain-like"/>
    <property type="match status" value="1"/>
</dbReference>
<evidence type="ECO:0000313" key="8">
    <source>
        <dbReference type="Proteomes" id="UP000245753"/>
    </source>
</evidence>
<organism evidence="7 8">
    <name type="scientific">Bifidobacterium catulorum</name>
    <dbReference type="NCBI Taxonomy" id="1630173"/>
    <lineage>
        <taxon>Bacteria</taxon>
        <taxon>Bacillati</taxon>
        <taxon>Actinomycetota</taxon>
        <taxon>Actinomycetes</taxon>
        <taxon>Bifidobacteriales</taxon>
        <taxon>Bifidobacteriaceae</taxon>
        <taxon>Bifidobacterium</taxon>
    </lineage>
</organism>
<dbReference type="GO" id="GO:0003700">
    <property type="term" value="F:DNA-binding transcription factor activity"/>
    <property type="evidence" value="ECO:0007669"/>
    <property type="project" value="TreeGrafter"/>
</dbReference>
<evidence type="ECO:0000313" key="7">
    <source>
        <dbReference type="EMBL" id="PWG59200.1"/>
    </source>
</evidence>
<dbReference type="Gene3D" id="1.10.357.10">
    <property type="entry name" value="Tetracycline Repressor, domain 2"/>
    <property type="match status" value="1"/>
</dbReference>
<proteinExistence type="predicted"/>
<dbReference type="OrthoDB" id="8688418at2"/>
<feature type="DNA-binding region" description="H-T-H motif" evidence="4">
    <location>
        <begin position="51"/>
        <end position="70"/>
    </location>
</feature>
<accession>A0A2U2MQT2</accession>
<comment type="caution">
    <text evidence="7">The sequence shown here is derived from an EMBL/GenBank/DDBJ whole genome shotgun (WGS) entry which is preliminary data.</text>
</comment>
<dbReference type="InterPro" id="IPR050109">
    <property type="entry name" value="HTH-type_TetR-like_transc_reg"/>
</dbReference>
<keyword evidence="8" id="KW-1185">Reference proteome</keyword>
<dbReference type="EMBL" id="QFFN01000031">
    <property type="protein sequence ID" value="PWG59200.1"/>
    <property type="molecule type" value="Genomic_DNA"/>
</dbReference>
<evidence type="ECO:0000256" key="3">
    <source>
        <dbReference type="ARBA" id="ARBA00023163"/>
    </source>
</evidence>
<keyword evidence="2 4" id="KW-0238">DNA-binding</keyword>
<dbReference type="InterPro" id="IPR001647">
    <property type="entry name" value="HTH_TetR"/>
</dbReference>
<reference evidence="7 8" key="1">
    <citation type="journal article" date="2018" name="Int. J. Syst. Evol. Microbiol.">
        <title>Bifidobacterium catulorum sp. nov., a novel taxon from the faeces of the baby common marmoset (Callithrix jacchus).</title>
        <authorList>
            <person name="Modesto M."/>
            <person name="Michelini S."/>
            <person name="Oki K."/>
            <person name="Biavati B."/>
            <person name="Watanabe K."/>
            <person name="Mattarelli P."/>
        </authorList>
    </citation>
    <scope>NUCLEOTIDE SEQUENCE [LARGE SCALE GENOMIC DNA]</scope>
    <source>
        <strain evidence="7 8">MRM 8.19</strain>
    </source>
</reference>
<sequence length="215" mass="24487">MTSEHSNGRGISAKAVSSRERWQRAKKRRTRGRIREAAMRLFLEHGYDEVTVQRIAAAADVTPITLFRYFPRKEDIVVDIPLPDEPSAAASRRWDKERTRMTASDIADAVVFDVVKRFDDVKYDVLAQRMAIINGTGSLRRALYARIPQWASALAELFPLDDDDEDGLATRLRYGVAVTMLIEVFSEWARCRDHATITDAEILTQIMVETRNVMA</sequence>
<dbReference type="RefSeq" id="WP_109137915.1">
    <property type="nucleotide sequence ID" value="NZ_QFFN01000031.1"/>
</dbReference>
<dbReference type="GO" id="GO:0000976">
    <property type="term" value="F:transcription cis-regulatory region binding"/>
    <property type="evidence" value="ECO:0007669"/>
    <property type="project" value="TreeGrafter"/>
</dbReference>
<dbReference type="PRINTS" id="PR00455">
    <property type="entry name" value="HTHTETR"/>
</dbReference>